<keyword evidence="3" id="KW-1185">Reference proteome</keyword>
<organism evidence="2 3">
    <name type="scientific">Bradyrhizobium japonicum</name>
    <dbReference type="NCBI Taxonomy" id="375"/>
    <lineage>
        <taxon>Bacteria</taxon>
        <taxon>Pseudomonadati</taxon>
        <taxon>Pseudomonadota</taxon>
        <taxon>Alphaproteobacteria</taxon>
        <taxon>Hyphomicrobiales</taxon>
        <taxon>Nitrobacteraceae</taxon>
        <taxon>Bradyrhizobium</taxon>
    </lineage>
</organism>
<reference evidence="2 3" key="1">
    <citation type="submission" date="2024-06" db="EMBL/GenBank/DDBJ databases">
        <title>Genomic Encyclopedia of Type Strains, Phase V (KMG-V): Genome sequencing to study the core and pangenomes of soil and plant-associated prokaryotes.</title>
        <authorList>
            <person name="Whitman W."/>
        </authorList>
    </citation>
    <scope>NUCLEOTIDE SEQUENCE [LARGE SCALE GENOMIC DNA]</scope>
    <source>
        <strain evidence="2 3">USDA 160</strain>
    </source>
</reference>
<name>A0ABV2RPI5_BRAJP</name>
<proteinExistence type="predicted"/>
<evidence type="ECO:0000313" key="2">
    <source>
        <dbReference type="EMBL" id="MET4718819.1"/>
    </source>
</evidence>
<dbReference type="EMBL" id="JBEPTQ010000002">
    <property type="protein sequence ID" value="MET4718819.1"/>
    <property type="molecule type" value="Genomic_DNA"/>
</dbReference>
<sequence length="217" mass="23718">MHAHHDRLTLAAADSPQSVAPAACIDATHDLEISPCTTQLRLLVAAGFALTLFSATLAFDWWDGLGDYDTTVGYAGVVLFGLVTGRLIWLLPAERGPVVIVTPYGIRDLRIGNEFLLWDSIAEISAEESRGHKAIVLTLTPALQRQLCTMSTLAPRAENERQNERQNERIVIRSEGLATDFDTLLRACRDCHAASAARTALQQEYERGTQGFAVQAS</sequence>
<protein>
    <submittedName>
        <fullName evidence="2">Uncharacterized protein</fullName>
    </submittedName>
</protein>
<dbReference type="Proteomes" id="UP001549291">
    <property type="component" value="Unassembled WGS sequence"/>
</dbReference>
<gene>
    <name evidence="2" type="ORF">ABIF63_002925</name>
</gene>
<keyword evidence="1" id="KW-0472">Membrane</keyword>
<feature type="transmembrane region" description="Helical" evidence="1">
    <location>
        <begin position="71"/>
        <end position="91"/>
    </location>
</feature>
<keyword evidence="1" id="KW-0812">Transmembrane</keyword>
<evidence type="ECO:0000313" key="3">
    <source>
        <dbReference type="Proteomes" id="UP001549291"/>
    </source>
</evidence>
<dbReference type="NCBIfam" id="NF041635">
    <property type="entry name" value="STM3941_fam"/>
    <property type="match status" value="1"/>
</dbReference>
<keyword evidence="1" id="KW-1133">Transmembrane helix</keyword>
<evidence type="ECO:0000256" key="1">
    <source>
        <dbReference type="SAM" id="Phobius"/>
    </source>
</evidence>
<feature type="transmembrane region" description="Helical" evidence="1">
    <location>
        <begin position="40"/>
        <end position="59"/>
    </location>
</feature>
<accession>A0ABV2RPI5</accession>
<dbReference type="InterPro" id="IPR048136">
    <property type="entry name" value="STM3941-like"/>
</dbReference>
<comment type="caution">
    <text evidence="2">The sequence shown here is derived from an EMBL/GenBank/DDBJ whole genome shotgun (WGS) entry which is preliminary data.</text>
</comment>